<reference evidence="3" key="3">
    <citation type="submission" date="2025-09" db="UniProtKB">
        <authorList>
            <consortium name="Ensembl"/>
        </authorList>
    </citation>
    <scope>IDENTIFICATION</scope>
</reference>
<dbReference type="InterPro" id="IPR009146">
    <property type="entry name" value="Groucho_enhance"/>
</dbReference>
<dbReference type="GO" id="GO:0090090">
    <property type="term" value="P:negative regulation of canonical Wnt signaling pathway"/>
    <property type="evidence" value="ECO:0007669"/>
    <property type="project" value="TreeGrafter"/>
</dbReference>
<dbReference type="GO" id="GO:0005634">
    <property type="term" value="C:nucleus"/>
    <property type="evidence" value="ECO:0007669"/>
    <property type="project" value="InterPro"/>
</dbReference>
<sequence length="441" mass="48589">VSGEKEEASFRMLGADGEPEERRDVPESSGVSSQPEPQVQHQLGSLYGVPWQPPGPPIQHSPADQETSAVTQQQWHLQGLGRSELQAARLPEAQLGEAAESSPSFLLGSEVGQPYSSSPPSEEVLSLLRAIPPIPDEVVVRQKRAPHGSWKVGTLLHGKRVYAVAISGSTHHVYTCGSGYIRVWDESALQAGDKAPQAQLDLQDPQDCVVTCKLFPDEQSLITGGASQAVTLWDLAPTPQVRARLTSTGPTCYSLAVSSDAHICLACFHGFVEIWDLQNQILIRKHEVPVYGSRCVDITGNIFWTGGEDTTLYSWDLRNYQRLHQHDLQNEILSITHDPGEEWVLAGLRTSDIAFLHTRRNEQFKAVMKKYTRHHSLKFASCGSYFVTAIDTRLSGLEAPSLQKLFQIEESSGILCCDVSSDNQYLVMGSKSSAIVYQLLY</sequence>
<evidence type="ECO:0000313" key="3">
    <source>
        <dbReference type="Ensembl" id="ENSPANP00000026271.1"/>
    </source>
</evidence>
<dbReference type="Pfam" id="PF00400">
    <property type="entry name" value="WD40"/>
    <property type="match status" value="1"/>
</dbReference>
<dbReference type="PRINTS" id="PR01850">
    <property type="entry name" value="GROUCHOFAMLY"/>
</dbReference>
<dbReference type="SMART" id="SM00320">
    <property type="entry name" value="WD40"/>
    <property type="match status" value="5"/>
</dbReference>
<dbReference type="InterPro" id="IPR015943">
    <property type="entry name" value="WD40/YVTN_repeat-like_dom_sf"/>
</dbReference>
<dbReference type="AlphaFoldDB" id="A0A2I3LS19"/>
<gene>
    <name evidence="3" type="primary">TLE7</name>
</gene>
<dbReference type="FunFam" id="2.130.10.10:FF:000915">
    <property type="entry name" value="TLE family member 7"/>
    <property type="match status" value="1"/>
</dbReference>
<dbReference type="GO" id="GO:0005667">
    <property type="term" value="C:transcription regulator complex"/>
    <property type="evidence" value="ECO:0007669"/>
    <property type="project" value="TreeGrafter"/>
</dbReference>
<keyword evidence="4" id="KW-1185">Reference proteome</keyword>
<dbReference type="SUPFAM" id="SSF50978">
    <property type="entry name" value="WD40 repeat-like"/>
    <property type="match status" value="1"/>
</dbReference>
<dbReference type="Ensembl" id="ENSPANT00000054363.2">
    <property type="protein sequence ID" value="ENSPANP00000026271.1"/>
    <property type="gene ID" value="ENSPANG00000029222.2"/>
</dbReference>
<dbReference type="Gene3D" id="2.130.10.10">
    <property type="entry name" value="YVTN repeat-like/Quinoprotein amine dehydrogenase"/>
    <property type="match status" value="1"/>
</dbReference>
<evidence type="ECO:0000256" key="1">
    <source>
        <dbReference type="ARBA" id="ARBA00005969"/>
    </source>
</evidence>
<accession>A0A2I3LS19</accession>
<organism evidence="3 4">
    <name type="scientific">Papio anubis</name>
    <name type="common">Olive baboon</name>
    <dbReference type="NCBI Taxonomy" id="9555"/>
    <lineage>
        <taxon>Eukaryota</taxon>
        <taxon>Metazoa</taxon>
        <taxon>Chordata</taxon>
        <taxon>Craniata</taxon>
        <taxon>Vertebrata</taxon>
        <taxon>Euteleostomi</taxon>
        <taxon>Mammalia</taxon>
        <taxon>Eutheria</taxon>
        <taxon>Euarchontoglires</taxon>
        <taxon>Primates</taxon>
        <taxon>Haplorrhini</taxon>
        <taxon>Catarrhini</taxon>
        <taxon>Cercopithecidae</taxon>
        <taxon>Cercopithecinae</taxon>
        <taxon>Papio</taxon>
    </lineage>
</organism>
<dbReference type="STRING" id="9555.ENSPANP00000026271"/>
<name>A0A2I3LS19_PAPAN</name>
<feature type="region of interest" description="Disordered" evidence="2">
    <location>
        <begin position="1"/>
        <end position="77"/>
    </location>
</feature>
<reference evidence="3" key="2">
    <citation type="submission" date="2025-08" db="UniProtKB">
        <authorList>
            <consortium name="Ensembl"/>
        </authorList>
    </citation>
    <scope>IDENTIFICATION</scope>
</reference>
<evidence type="ECO:0000313" key="4">
    <source>
        <dbReference type="Proteomes" id="UP000028761"/>
    </source>
</evidence>
<dbReference type="InterPro" id="IPR036322">
    <property type="entry name" value="WD40_repeat_dom_sf"/>
</dbReference>
<dbReference type="Proteomes" id="UP000028761">
    <property type="component" value="Chromosome 18"/>
</dbReference>
<dbReference type="PANTHER" id="PTHR10814">
    <property type="entry name" value="TRANSDUCIN-LIKE ENHANCER PROTEIN"/>
    <property type="match status" value="1"/>
</dbReference>
<dbReference type="OMA" id="LACFKGF"/>
<reference evidence="3 4" key="1">
    <citation type="submission" date="2012-03" db="EMBL/GenBank/DDBJ databases">
        <title>Whole Genome Assembly of Papio anubis.</title>
        <authorList>
            <person name="Liu Y.L."/>
            <person name="Abraham K.A."/>
            <person name="Akbar H.A."/>
            <person name="Ali S.A."/>
            <person name="Anosike U.A."/>
            <person name="Aqrawi P.A."/>
            <person name="Arias F.A."/>
            <person name="Attaway T.A."/>
            <person name="Awwad R.A."/>
            <person name="Babu C.B."/>
            <person name="Bandaranaike D.B."/>
            <person name="Battles P.B."/>
            <person name="Bell A.B."/>
            <person name="Beltran B.B."/>
            <person name="Berhane-Mersha D.B."/>
            <person name="Bess C.B."/>
            <person name="Bickham C.B."/>
            <person name="Bolden T.B."/>
            <person name="Carter K.C."/>
            <person name="Chau D.C."/>
            <person name="Chavez A.C."/>
            <person name="Clerc-Blankenburg K.C."/>
            <person name="Coyle M.C."/>
            <person name="Dao M.D."/>
            <person name="Davila M.L.D."/>
            <person name="Davy-Carroll L.D."/>
            <person name="Denson S.D."/>
            <person name="Dinh H.D."/>
            <person name="Fernandez S.F."/>
            <person name="Fernando P.F."/>
            <person name="Forbes L.F."/>
            <person name="Francis C.F."/>
            <person name="Francisco L.F."/>
            <person name="Fu Q.F."/>
            <person name="Garcia-Iii R.G."/>
            <person name="Garrett T.G."/>
            <person name="Gross S.G."/>
            <person name="Gubbala S.G."/>
            <person name="Hirani K.H."/>
            <person name="Hogues M.H."/>
            <person name="Hollins B.H."/>
            <person name="Jackson L.J."/>
            <person name="Javaid M.J."/>
            <person name="Jhangiani S.J."/>
            <person name="Johnson A.J."/>
            <person name="Johnson B.J."/>
            <person name="Jones J.J."/>
            <person name="Joshi V.J."/>
            <person name="Kalu J.K."/>
            <person name="Khan N.K."/>
            <person name="Korchina V.K."/>
            <person name="Kovar C.K."/>
            <person name="Lago L.L."/>
            <person name="Lara F.L."/>
            <person name="Le T.-K.L."/>
            <person name="Lee S.L."/>
            <person name="Legall-Iii F.L."/>
            <person name="Lemon S.L."/>
            <person name="Liu J.L."/>
            <person name="Liu Y.-S.L."/>
            <person name="Liyanage D.L."/>
            <person name="Lopez J.L."/>
            <person name="Lorensuhewa L.L."/>
            <person name="Mata R.M."/>
            <person name="Mathew T.M."/>
            <person name="Mercado C.M."/>
            <person name="Mercado I.M."/>
            <person name="Morales K.M."/>
            <person name="Morgan M.M."/>
            <person name="Munidasa M.M."/>
            <person name="Ngo D.N."/>
            <person name="Nguyen L.N."/>
            <person name="Nguyen T.N."/>
            <person name="Nguyen N.N."/>
            <person name="Obregon M.O."/>
            <person name="Okwuonu G.O."/>
            <person name="Ongeri F.O."/>
            <person name="Onwere C.O."/>
            <person name="Osifeso I.O."/>
            <person name="Parra A.P."/>
            <person name="Patil S.P."/>
            <person name="Perez A.P."/>
            <person name="Perez Y.P."/>
            <person name="Pham C.P."/>
            <person name="Pu L.-L.P."/>
            <person name="Puazo M.P."/>
            <person name="Quiroz J.Q."/>
            <person name="Rouhana J.R."/>
            <person name="Ruiz M.R."/>
            <person name="Ruiz S.-J.R."/>
            <person name="Saada N.S."/>
            <person name="Santibanez J.S."/>
            <person name="Scheel M.S."/>
            <person name="Schneider B.S."/>
            <person name="Simmons D.S."/>
            <person name="Sisson I.S."/>
            <person name="Tang L.-Y.T."/>
            <person name="Thornton R.T."/>
            <person name="Tisius J.T."/>
            <person name="Toledanes G.T."/>
            <person name="Trejos Z.T."/>
            <person name="Usmani K.U."/>
            <person name="Varghese R.V."/>
            <person name="Vattathil S.V."/>
            <person name="Vee V.V."/>
            <person name="Walker D.W."/>
            <person name="Weissenberger G.W."/>
            <person name="White C.W."/>
            <person name="Williams A.W."/>
            <person name="Woodworth J.W."/>
            <person name="Wright R.W."/>
            <person name="Zhu Y.Z."/>
            <person name="Han Y.H."/>
            <person name="Newsham I.N."/>
            <person name="Nazareth L.N."/>
            <person name="Worley K.W."/>
            <person name="Muzny D.M."/>
            <person name="Rogers J.R."/>
            <person name="Gibbs R.G."/>
        </authorList>
    </citation>
    <scope>NUCLEOTIDE SEQUENCE [LARGE SCALE GENOMIC DNA]</scope>
</reference>
<feature type="compositionally biased region" description="Polar residues" evidence="2">
    <location>
        <begin position="29"/>
        <end position="43"/>
    </location>
</feature>
<evidence type="ECO:0000256" key="2">
    <source>
        <dbReference type="SAM" id="MobiDB-lite"/>
    </source>
</evidence>
<protein>
    <submittedName>
        <fullName evidence="3">TLE family member 7</fullName>
    </submittedName>
</protein>
<proteinExistence type="inferred from homology"/>
<comment type="similarity">
    <text evidence="1">Belongs to the WD repeat Groucho/TLE family.</text>
</comment>
<feature type="compositionally biased region" description="Polar residues" evidence="2">
    <location>
        <begin position="62"/>
        <end position="76"/>
    </location>
</feature>
<dbReference type="GeneTree" id="ENSGT01030000234519"/>
<dbReference type="GO" id="GO:0003714">
    <property type="term" value="F:transcription corepressor activity"/>
    <property type="evidence" value="ECO:0007669"/>
    <property type="project" value="TreeGrafter"/>
</dbReference>
<dbReference type="InterPro" id="IPR001680">
    <property type="entry name" value="WD40_rpt"/>
</dbReference>
<dbReference type="Bgee" id="ENSPANG00000029222">
    <property type="expression patterns" value="Expressed in ascending colon and 3 other cell types or tissues"/>
</dbReference>
<dbReference type="PANTHER" id="PTHR10814:SF33">
    <property type="entry name" value="TRANSDUCIN-LIKE ENHANCER PROTEIN 7"/>
    <property type="match status" value="1"/>
</dbReference>